<keyword evidence="1" id="KW-0812">Transmembrane</keyword>
<feature type="signal peptide" evidence="2">
    <location>
        <begin position="1"/>
        <end position="20"/>
    </location>
</feature>
<evidence type="ECO:0000313" key="3">
    <source>
        <dbReference type="EMBL" id="KAG9397478.1"/>
    </source>
</evidence>
<proteinExistence type="predicted"/>
<feature type="chain" id="PRO_5035291791" evidence="2">
    <location>
        <begin position="21"/>
        <end position="2694"/>
    </location>
</feature>
<keyword evidence="1" id="KW-0472">Membrane</keyword>
<evidence type="ECO:0000256" key="1">
    <source>
        <dbReference type="SAM" id="Phobius"/>
    </source>
</evidence>
<evidence type="ECO:0000256" key="2">
    <source>
        <dbReference type="SAM" id="SignalP"/>
    </source>
</evidence>
<dbReference type="Proteomes" id="UP000717585">
    <property type="component" value="Unassembled WGS sequence"/>
</dbReference>
<keyword evidence="2" id="KW-0732">Signal</keyword>
<sequence length="2694" mass="301384">MTKRITFVIATLLVICCAFGSVKLFSAATERAERFIEYNHPYGISDNEWMDPSTKSQSSSRIKALLDSVTGSAPTIEDPMVIPFGKFQHYYGWYNSSSPRVDAQGNPKTFSSGSRLQRAYKWVFGKLATQKAEFIMYPYEFTHNDVYDSDKHYLQYGDRTLEKGAIVRTNAEAVPWKGYFNWMSETGESVEIELAKAIYEGHVAVLKIQEAVSGIGSRDLTYESSYYCTAMKTYLGKYTQCFDTTTYEKYLNSTTATIQDTSFVYVDQADVQSGWLSQEHNSAPVAVLVIPDVIMRMESTIVDYIGESGKAQIQAFVNNGGTIIASGKGAYVAEKLGLLSSGTVKPREVLVASGNTAYINGCSGPNTLGDRNFYHAAACMGILEDSKERLPQYLLSSYAINPAKDAKLKQYMKFDTTNLQIKDPNEGISIAAKNSDNLFMYGRKEYGNGQIFVNLAHPVARFDAMYPVFLNTIMMSFAKNVLYNSYCEHGMVSDRVSKNYFPALEADIYLKVTSEFMNLYEEPVDDVNIIMQFPRYFDVASVPAGCVNVSVVPHDFMDNDDSITWLSAYSCPVATLPASDVLSLEFTLYINDAKATQRGWNVVVAASQVSYTNTHGVHVQLRHGATYLQAKSAALIRADYNIDPSSFYPLPGKGYTIDPIVTANNRANTRAYDVQHVQVIPLVSPVVDGSDQQVTADILDFWNAYYKKSPAMGTGNGRTNYVYPFSKDYTRGTQWQDLDADHLDVALMSGKAVTLTVEWDDPVKITHSYRDNPKYELAFPPLAYGVNGTKADITNIGALVDLNSTYEVIDQVSYYDYATKFEAAQQRYVPFIDATKEVGATTLWGTDHTAWPTINDEANRPIFNERRYLEEGVITGRRTLGLTRTDLYFMNGDYYENFGRQYLPRGTPSAYTFYTVDKHASLVDPNMPRYEIDFDADFGVTPTADEYVKGYWDSAKDDGLKPTQYYNGLAQFTAPNDTAQCSKANVTNCYRKMIHYDDLELPTGDIRDINNVTATHYLMPINQADVRDERDVRYFDGVTNSDFTKRQGGYYISADGVEYPSVSVINAYQAEFTIMPSYTFRGGKFVFTLPPGVGWGDMTETQILNANMVNFAVDHVAMTDTDITVPADKVNGKWIITAHFRRGTTSGDRYSINGSPIQVALEGLVNSNGQYLARLMDDDVQHIGNYTHEAFNATLAVYDLKYNLAASSVELIDEFSLVDPETVGFTKVEFGVTTLMSLPAVQLSFLFERCSTSTGDAGCPESDFVRTVKAYESIEQFSRYRLYYQDMNEHSTLWGSVETHHVSDPGHVSKSAGFGAVSTIGTSSIPLREYLTTGISQVIPLAATTGRIEWTDLWYRKMAQPLRSAFADVPPIPPPLRNFMISTTFEMLDAETGERYVDAWPTDHAIDVKVMSKFTSNYPKYFDMARCGENHHNAWGDMGGRGLVYDENTTVWTQDRFDLDSPTEATDYSYEKQVFWSKYGECWSEPGTVLEGTLLDSEELKSVNSTTLCSNDLTVSECQDGVTLPTKTLSRADSTHSGKDWQYSPRVADWYPDNYSKANMWDMTHYDYSSTPYAQGYPYTIDNLLPNANNGIYKPHNIVSWPIWKGVGFSVTYDSARNNPAYPVTDPRFSHMSGWWSDNLQSRDDTMLGGQSYVNTYSVGQSPLIPDDEWIDLFDITDSEGNLPTVISNRLKNYYVCLFNRKVPSMHNATRVQELRSVGMNNVVPVAYRPGSNWYNNYACDPSTEMYTPTTISNFTQNYISTNQARDWMYFALTMRGGAHETLTAYLHMEPIDGVSYEGDVKVFDGARFQYWNPVNGPNSFIIVDEETSVTQGIRSDVTIVDSVIPDVVATTDTRFYHVMNLKDAQEMTRGLSGRQYTMQVSPLQYGYGDMTTISYAGELGTSCILQPNQSFTARVTIKNNVGWDIYVLNDGMDIPSVCKNPEARNVDTDKLLADNVYCNYIKNVTAYNFMNVSVDPEIAQYLEIKPSTAVQDMQPLFFDFEHVNAVTIRDGFKGTYYYDIKVLDTFPEQFRGRLYSINVTLNLEQLQGLPNDTDVSGLGDHHAYGADLRVPPIMFGVPYNNTGAGEPDADLAAQMNEVHGKVFYTLGHSSDLKATFRAPSSIDMVDGKFMTSAQVERLTKLVTTDYARADDDMEAYYLSVKDAVNVTAAALQPTSVDSAGWASYAIDFTNAFDSSSFNGGNLDYFPMPRAHYGLPDLADMYLVLRCHRETSPWGDIPAIADLKLTYTDWVGQDKVAWDTIGQGIERTVEAKGAAIDSTFESVLVDPTTLVALEDQRLVWKGKNVVRITARLTNSGDVQAFDARGNFLVTEDFTVDSDSTEFTTDVDTLGDNRKNVTLTSNTDISPGDTFVFTFYLTLDATPRNVTTSNDTAATTGAHGDEVAALGIGDKITAMNEAYSQYRIDSGASLYTQNLNVTTGSTTFTFGGTTSNDTVDVTIDQIDTGVISVAAAATSPDIQYMFQRRIDKTVWETLDTTYEHAMTYDMGGLTAFVEFRVMSVRTYDENIGPQMVGLSDTKSIFIEGSSPIFKRVLLYVVYFATFFIGCIFAFVREGTATFWEALETKPANNPVYSPEDVHDKADIAVAGVFNQRFFETGEAYNVKRLRNAKYEVAGHKFKVRMKRNRVYVRDADDKTLVKLDDYISRLELPRVRDLPANLRALMQQDVMPDDAKAFV</sequence>
<feature type="transmembrane region" description="Helical" evidence="1">
    <location>
        <begin position="2551"/>
        <end position="2570"/>
    </location>
</feature>
<keyword evidence="4" id="KW-1185">Reference proteome</keyword>
<comment type="caution">
    <text evidence="3">The sequence shown here is derived from an EMBL/GenBank/DDBJ whole genome shotgun (WGS) entry which is preliminary data.</text>
</comment>
<organism evidence="3 4">
    <name type="scientific">Carpediemonas membranifera</name>
    <dbReference type="NCBI Taxonomy" id="201153"/>
    <lineage>
        <taxon>Eukaryota</taxon>
        <taxon>Metamonada</taxon>
        <taxon>Carpediemonas-like organisms</taxon>
        <taxon>Carpediemonas</taxon>
    </lineage>
</organism>
<dbReference type="OrthoDB" id="10479120at2759"/>
<dbReference type="EMBL" id="JAHDYR010000001">
    <property type="protein sequence ID" value="KAG9397478.1"/>
    <property type="molecule type" value="Genomic_DNA"/>
</dbReference>
<gene>
    <name evidence="3" type="ORF">J8273_0608</name>
</gene>
<evidence type="ECO:0000313" key="4">
    <source>
        <dbReference type="Proteomes" id="UP000717585"/>
    </source>
</evidence>
<protein>
    <submittedName>
        <fullName evidence="3">Uncharacterized protein</fullName>
    </submittedName>
</protein>
<reference evidence="3" key="1">
    <citation type="submission" date="2021-05" db="EMBL/GenBank/DDBJ databases">
        <title>A free-living protist that lacks canonical eukaryotic 1 DNA replication and segregation systems.</title>
        <authorList>
            <person name="Salas-Leiva D.E."/>
            <person name="Tromer E.C."/>
            <person name="Curtis B.A."/>
            <person name="Jerlstrom-Hultqvist J."/>
            <person name="Kolisko M."/>
            <person name="Yi Z."/>
            <person name="Salas-Leiva J.S."/>
            <person name="Gallot-Lavallee L."/>
            <person name="Kops G.J.P.L."/>
            <person name="Archibald J.M."/>
            <person name="Simpson A.G.B."/>
            <person name="Roger A.J."/>
        </authorList>
    </citation>
    <scope>NUCLEOTIDE SEQUENCE</scope>
    <source>
        <strain evidence="3">BICM</strain>
    </source>
</reference>
<accession>A0A8J6E4Q3</accession>
<name>A0A8J6E4Q3_9EUKA</name>
<keyword evidence="1" id="KW-1133">Transmembrane helix</keyword>